<dbReference type="RefSeq" id="WP_313933348.1">
    <property type="nucleotide sequence ID" value="NZ_JANFPJ010000034.1"/>
</dbReference>
<sequence>MSVERALTAFAGFMVLLSVVLTVWVHPNWVWLTVFVGANLFQQSFTGFCPASMFMRKVFKLKTERELATRN</sequence>
<dbReference type="Pfam" id="PF11127">
    <property type="entry name" value="YgaP-like_TM"/>
    <property type="match status" value="1"/>
</dbReference>
<dbReference type="EMBL" id="JANFPJ010000034">
    <property type="protein sequence ID" value="MDT7526736.1"/>
    <property type="molecule type" value="Genomic_DNA"/>
</dbReference>
<evidence type="ECO:0000259" key="2">
    <source>
        <dbReference type="Pfam" id="PF11127"/>
    </source>
</evidence>
<organism evidence="3 4">
    <name type="scientific">Pseudidiomarina fusca</name>
    <dbReference type="NCBI Taxonomy" id="2965078"/>
    <lineage>
        <taxon>Bacteria</taxon>
        <taxon>Pseudomonadati</taxon>
        <taxon>Pseudomonadota</taxon>
        <taxon>Gammaproteobacteria</taxon>
        <taxon>Alteromonadales</taxon>
        <taxon>Idiomarinaceae</taxon>
        <taxon>Pseudidiomarina</taxon>
    </lineage>
</organism>
<proteinExistence type="predicted"/>
<feature type="domain" description="Inner membrane protein YgaP-like transmembrane" evidence="2">
    <location>
        <begin position="2"/>
        <end position="63"/>
    </location>
</feature>
<dbReference type="Gene3D" id="6.10.140.1340">
    <property type="match status" value="1"/>
</dbReference>
<comment type="caution">
    <text evidence="3">The sequence shown here is derived from an EMBL/GenBank/DDBJ whole genome shotgun (WGS) entry which is preliminary data.</text>
</comment>
<feature type="transmembrane region" description="Helical" evidence="1">
    <location>
        <begin position="7"/>
        <end position="25"/>
    </location>
</feature>
<protein>
    <submittedName>
        <fullName evidence="3">DUF2892 domain-containing protein</fullName>
    </submittedName>
</protein>
<evidence type="ECO:0000313" key="3">
    <source>
        <dbReference type="EMBL" id="MDT7526736.1"/>
    </source>
</evidence>
<evidence type="ECO:0000256" key="1">
    <source>
        <dbReference type="SAM" id="Phobius"/>
    </source>
</evidence>
<keyword evidence="1" id="KW-0472">Membrane</keyword>
<dbReference type="InterPro" id="IPR021309">
    <property type="entry name" value="YgaP-like_TM"/>
</dbReference>
<reference evidence="3 4" key="1">
    <citation type="submission" date="2022-07" db="EMBL/GenBank/DDBJ databases">
        <title>Pseudidiomarina sp. nov, a marine bacterium isolated from Pacific Ocean.</title>
        <authorList>
            <person name="Wang Y."/>
        </authorList>
    </citation>
    <scope>NUCLEOTIDE SEQUENCE [LARGE SCALE GENOMIC DNA]</scope>
    <source>
        <strain evidence="3 4">GXY010</strain>
    </source>
</reference>
<dbReference type="Proteomes" id="UP001305027">
    <property type="component" value="Unassembled WGS sequence"/>
</dbReference>
<feature type="transmembrane region" description="Helical" evidence="1">
    <location>
        <begin position="31"/>
        <end position="55"/>
    </location>
</feature>
<name>A0ABU3KZ45_9GAMM</name>
<keyword evidence="1" id="KW-1133">Transmembrane helix</keyword>
<keyword evidence="1" id="KW-0812">Transmembrane</keyword>
<gene>
    <name evidence="3" type="ORF">NOG12_11700</name>
</gene>
<keyword evidence="4" id="KW-1185">Reference proteome</keyword>
<accession>A0ABU3KZ45</accession>
<evidence type="ECO:0000313" key="4">
    <source>
        <dbReference type="Proteomes" id="UP001305027"/>
    </source>
</evidence>